<keyword evidence="13" id="KW-1185">Reference proteome</keyword>
<dbReference type="InterPro" id="IPR012347">
    <property type="entry name" value="Ferritin-like"/>
</dbReference>
<comment type="catalytic activity">
    <reaction evidence="7">
        <text>Fe(2+)(in) = Fe(2+)(out)</text>
        <dbReference type="Rhea" id="RHEA:28486"/>
        <dbReference type="ChEBI" id="CHEBI:29033"/>
    </reaction>
</comment>
<dbReference type="InterPro" id="IPR009040">
    <property type="entry name" value="Ferritin-like_diiron"/>
</dbReference>
<dbReference type="PROSITE" id="PS00549">
    <property type="entry name" value="BACTERIOFERRITIN"/>
    <property type="match status" value="1"/>
</dbReference>
<feature type="binding site" evidence="9">
    <location>
        <position position="127"/>
    </location>
    <ligand>
        <name>Fe cation</name>
        <dbReference type="ChEBI" id="CHEBI:24875"/>
        <label>1</label>
    </ligand>
</feature>
<organism evidence="12 13">
    <name type="scientific">Natronospirillum operosum</name>
    <dbReference type="NCBI Taxonomy" id="2759953"/>
    <lineage>
        <taxon>Bacteria</taxon>
        <taxon>Pseudomonadati</taxon>
        <taxon>Pseudomonadota</taxon>
        <taxon>Gammaproteobacteria</taxon>
        <taxon>Oceanospirillales</taxon>
        <taxon>Natronospirillaceae</taxon>
        <taxon>Natronospirillum</taxon>
    </lineage>
</organism>
<dbReference type="Proteomes" id="UP000297475">
    <property type="component" value="Unassembled WGS sequence"/>
</dbReference>
<dbReference type="PANTHER" id="PTHR30295:SF0">
    <property type="entry name" value="BACTERIOFERRITIN"/>
    <property type="match status" value="1"/>
</dbReference>
<proteinExistence type="inferred from homology"/>
<dbReference type="PANTHER" id="PTHR30295">
    <property type="entry name" value="BACTERIOFERRITIN"/>
    <property type="match status" value="1"/>
</dbReference>
<accession>A0A4Z0W8H4</accession>
<evidence type="ECO:0000256" key="6">
    <source>
        <dbReference type="ARBA" id="ARBA00023004"/>
    </source>
</evidence>
<keyword evidence="3 8" id="KW-0409">Iron storage</keyword>
<dbReference type="EC" id="1.16.3.1" evidence="8"/>
<feature type="binding site" description="axial binding residue" evidence="9">
    <location>
        <position position="52"/>
    </location>
    <ligand>
        <name>heme b</name>
        <dbReference type="ChEBI" id="CHEBI:60344"/>
        <note>ligand shared between dimeric partners</note>
    </ligand>
    <ligandPart>
        <name>Fe</name>
        <dbReference type="ChEBI" id="CHEBI:18248"/>
    </ligandPart>
</feature>
<name>A0A4Z0W8H4_9GAMM</name>
<dbReference type="PRINTS" id="PR00601">
    <property type="entry name" value="BACFERRITIN"/>
</dbReference>
<dbReference type="PROSITE" id="PS50905">
    <property type="entry name" value="FERRITIN_LIKE"/>
    <property type="match status" value="1"/>
</dbReference>
<comment type="caution">
    <text evidence="12">The sequence shown here is derived from an EMBL/GenBank/DDBJ whole genome shotgun (WGS) entry which is preliminary data.</text>
</comment>
<feature type="domain" description="Ferritin-like diiron" evidence="11">
    <location>
        <begin position="1"/>
        <end position="145"/>
    </location>
</feature>
<comment type="function">
    <text evidence="8">Iron-storage protein, whose ferroxidase center binds Fe(2+), oxidizes it using dioxygen to Fe(3+), and participates in the subsequent Fe(3+) oxide mineral core formation within the central cavity of the BFR protein shell.</text>
</comment>
<dbReference type="GO" id="GO:0006879">
    <property type="term" value="P:intracellular iron ion homeostasis"/>
    <property type="evidence" value="ECO:0007669"/>
    <property type="project" value="UniProtKB-KW"/>
</dbReference>
<evidence type="ECO:0000256" key="5">
    <source>
        <dbReference type="ARBA" id="ARBA00022723"/>
    </source>
</evidence>
<protein>
    <recommendedName>
        <fullName evidence="8 10">Bacterioferritin</fullName>
        <ecNumber evidence="8">1.16.3.1</ecNumber>
    </recommendedName>
</protein>
<dbReference type="RefSeq" id="WP_135482959.1">
    <property type="nucleotide sequence ID" value="NZ_SRMF01000003.1"/>
</dbReference>
<dbReference type="GO" id="GO:0008199">
    <property type="term" value="F:ferric iron binding"/>
    <property type="evidence" value="ECO:0007669"/>
    <property type="project" value="InterPro"/>
</dbReference>
<evidence type="ECO:0000256" key="9">
    <source>
        <dbReference type="PIRSR" id="PIRSR002560-1"/>
    </source>
</evidence>
<dbReference type="AlphaFoldDB" id="A0A4Z0W8H4"/>
<feature type="binding site" evidence="9">
    <location>
        <position position="18"/>
    </location>
    <ligand>
        <name>Fe cation</name>
        <dbReference type="ChEBI" id="CHEBI:24875"/>
        <label>1</label>
    </ligand>
</feature>
<dbReference type="InterPro" id="IPR008331">
    <property type="entry name" value="Ferritin_DPS_dom"/>
</dbReference>
<evidence type="ECO:0000256" key="1">
    <source>
        <dbReference type="ARBA" id="ARBA00001970"/>
    </source>
</evidence>
<evidence type="ECO:0000256" key="2">
    <source>
        <dbReference type="ARBA" id="ARBA00008093"/>
    </source>
</evidence>
<dbReference type="EMBL" id="SRMF01000003">
    <property type="protein sequence ID" value="TGG93249.1"/>
    <property type="molecule type" value="Genomic_DNA"/>
</dbReference>
<dbReference type="OrthoDB" id="9800505at2"/>
<comment type="cofactor">
    <cofactor evidence="1">
        <name>heme b</name>
        <dbReference type="ChEBI" id="CHEBI:60344"/>
    </cofactor>
</comment>
<evidence type="ECO:0000256" key="4">
    <source>
        <dbReference type="ARBA" id="ARBA00022617"/>
    </source>
</evidence>
<dbReference type="SUPFAM" id="SSF47240">
    <property type="entry name" value="Ferritin-like"/>
    <property type="match status" value="1"/>
</dbReference>
<dbReference type="CDD" id="cd00907">
    <property type="entry name" value="Bacterioferritin"/>
    <property type="match status" value="1"/>
</dbReference>
<evidence type="ECO:0000313" key="13">
    <source>
        <dbReference type="Proteomes" id="UP000297475"/>
    </source>
</evidence>
<dbReference type="PIRSF" id="PIRSF002560">
    <property type="entry name" value="Bacterioferritin"/>
    <property type="match status" value="1"/>
</dbReference>
<gene>
    <name evidence="12" type="primary">bfr</name>
    <name evidence="12" type="ORF">E4656_09320</name>
</gene>
<dbReference type="GO" id="GO:0004322">
    <property type="term" value="F:ferroxidase activity"/>
    <property type="evidence" value="ECO:0007669"/>
    <property type="project" value="UniProtKB-EC"/>
</dbReference>
<reference evidence="12 13" key="1">
    <citation type="submission" date="2019-04" db="EMBL/GenBank/DDBJ databases">
        <title>Natronospirillum operosus gen. nov., sp. nov., a haloalkaliphilic satellite isolated from decaying biomass of laboratory culture of cyanobacterium Geitlerinema sp. and proposal of Natronospirillaceae fam. nov. and Saccharospirillaceae fam. nov.</title>
        <authorList>
            <person name="Kevbrin V."/>
            <person name="Boltyanskaya Y."/>
            <person name="Koziaeva V."/>
            <person name="Grouzdev D.S."/>
            <person name="Park M."/>
            <person name="Cho J."/>
        </authorList>
    </citation>
    <scope>NUCLEOTIDE SEQUENCE [LARGE SCALE GENOMIC DNA]</scope>
    <source>
        <strain evidence="12 13">G-116</strain>
    </source>
</reference>
<evidence type="ECO:0000256" key="3">
    <source>
        <dbReference type="ARBA" id="ARBA00022434"/>
    </source>
</evidence>
<sequence length="155" mass="17655">MQGEAGIVQTLNSVLSNELVLINQTFLHARMCRNWGLSGLNEPVYKESIRAMKRADALIERILFLEGLPNLQHLGRLRIGEVVPEMLQCDLDLMTDCIATVRDGITLCEQKHDYVSRQLLQDILDAEENYYDWAETQIELMGKMGLANYLQSQAD</sequence>
<comment type="similarity">
    <text evidence="2 8 10">Belongs to the bacterioferritin family.</text>
</comment>
<feature type="binding site" evidence="9">
    <location>
        <position position="127"/>
    </location>
    <ligand>
        <name>Fe cation</name>
        <dbReference type="ChEBI" id="CHEBI:24875"/>
        <label>2</label>
    </ligand>
</feature>
<evidence type="ECO:0000259" key="11">
    <source>
        <dbReference type="PROSITE" id="PS50905"/>
    </source>
</evidence>
<evidence type="ECO:0000256" key="10">
    <source>
        <dbReference type="RuleBase" id="RU000623"/>
    </source>
</evidence>
<evidence type="ECO:0000313" key="12">
    <source>
        <dbReference type="EMBL" id="TGG93249.1"/>
    </source>
</evidence>
<evidence type="ECO:0000256" key="8">
    <source>
        <dbReference type="PIRNR" id="PIRNR002560"/>
    </source>
</evidence>
<dbReference type="GO" id="GO:0020037">
    <property type="term" value="F:heme binding"/>
    <property type="evidence" value="ECO:0007669"/>
    <property type="project" value="TreeGrafter"/>
</dbReference>
<keyword evidence="6 8" id="KW-0408">Iron</keyword>
<dbReference type="InterPro" id="IPR009078">
    <property type="entry name" value="Ferritin-like_SF"/>
</dbReference>
<dbReference type="Pfam" id="PF00210">
    <property type="entry name" value="Ferritin"/>
    <property type="match status" value="1"/>
</dbReference>
<comment type="catalytic activity">
    <reaction evidence="8">
        <text>4 Fe(2+) + O2 + 4 H(+) = 4 Fe(3+) + 2 H2O</text>
        <dbReference type="Rhea" id="RHEA:11148"/>
        <dbReference type="ChEBI" id="CHEBI:15377"/>
        <dbReference type="ChEBI" id="CHEBI:15378"/>
        <dbReference type="ChEBI" id="CHEBI:15379"/>
        <dbReference type="ChEBI" id="CHEBI:29033"/>
        <dbReference type="ChEBI" id="CHEBI:29034"/>
        <dbReference type="EC" id="1.16.3.1"/>
    </reaction>
</comment>
<dbReference type="GO" id="GO:0006826">
    <property type="term" value="P:iron ion transport"/>
    <property type="evidence" value="ECO:0007669"/>
    <property type="project" value="InterPro"/>
</dbReference>
<dbReference type="InterPro" id="IPR002024">
    <property type="entry name" value="Bacterioferritin"/>
</dbReference>
<keyword evidence="5 8" id="KW-0479">Metal-binding</keyword>
<keyword evidence="4 10" id="KW-0349">Heme</keyword>
<evidence type="ECO:0000256" key="7">
    <source>
        <dbReference type="ARBA" id="ARBA00036243"/>
    </source>
</evidence>
<dbReference type="Gene3D" id="1.20.1260.10">
    <property type="match status" value="1"/>
</dbReference>
<dbReference type="GO" id="GO:0005829">
    <property type="term" value="C:cytosol"/>
    <property type="evidence" value="ECO:0007669"/>
    <property type="project" value="TreeGrafter"/>
</dbReference>